<organism evidence="1">
    <name type="scientific">Cacopsylla melanoneura</name>
    <dbReference type="NCBI Taxonomy" id="428564"/>
    <lineage>
        <taxon>Eukaryota</taxon>
        <taxon>Metazoa</taxon>
        <taxon>Ecdysozoa</taxon>
        <taxon>Arthropoda</taxon>
        <taxon>Hexapoda</taxon>
        <taxon>Insecta</taxon>
        <taxon>Pterygota</taxon>
        <taxon>Neoptera</taxon>
        <taxon>Paraneoptera</taxon>
        <taxon>Hemiptera</taxon>
        <taxon>Sternorrhyncha</taxon>
        <taxon>Psylloidea</taxon>
        <taxon>Psyllidae</taxon>
        <taxon>Psyllinae</taxon>
        <taxon>Cacopsylla</taxon>
    </lineage>
</organism>
<protein>
    <submittedName>
        <fullName evidence="1">Uncharacterized protein</fullName>
    </submittedName>
</protein>
<sequence length="104" mass="11760">MWFCFYKLKCPKCKIIVDQIVFILSKNNLIHIIDLTQNDLLRAITHKSRILFGSVYSTSPIRRAGYLLSSYCSCMFPNVTHACASYVTGAFCHRGSITGPLCFS</sequence>
<proteinExistence type="predicted"/>
<name>A0A8D8SKN6_9HEMI</name>
<dbReference type="EMBL" id="HBUF01226083">
    <property type="protein sequence ID" value="CAG6671423.1"/>
    <property type="molecule type" value="Transcribed_RNA"/>
</dbReference>
<accession>A0A8D8SKN6</accession>
<dbReference type="AlphaFoldDB" id="A0A8D8SKN6"/>
<evidence type="ECO:0000313" key="1">
    <source>
        <dbReference type="EMBL" id="CAG6671423.1"/>
    </source>
</evidence>
<reference evidence="1" key="1">
    <citation type="submission" date="2021-05" db="EMBL/GenBank/DDBJ databases">
        <authorList>
            <person name="Alioto T."/>
            <person name="Alioto T."/>
            <person name="Gomez Garrido J."/>
        </authorList>
    </citation>
    <scope>NUCLEOTIDE SEQUENCE</scope>
</reference>
<dbReference type="EMBL" id="HBUF01226076">
    <property type="protein sequence ID" value="CAG6671422.1"/>
    <property type="molecule type" value="Transcribed_RNA"/>
</dbReference>